<evidence type="ECO:0000256" key="1">
    <source>
        <dbReference type="ARBA" id="ARBA00004691"/>
    </source>
</evidence>
<keyword evidence="2 8" id="KW-0328">Glycosyltransferase</keyword>
<dbReference type="GO" id="GO:0005737">
    <property type="term" value="C:cytoplasm"/>
    <property type="evidence" value="ECO:0007669"/>
    <property type="project" value="TreeGrafter"/>
</dbReference>
<sequence>HGARLGKITTPRGNIDTPAFMPVGTAGTVKAMYIDQVKSCGSQIILGNTYHLMIRPGVERVKQAGGLHNFMNCSMPILTDSGGFQVMSLSKISKVTEDGVEFSSHIDGKKFFLTPEESIQVQLDLNSDIVMVFDECPKYSAEKDKIKKSMDLSLRWAERCKKKFGKQESKWLFGITQGGIFPDLRKECLKKLIDIGFDGYALGGLAVGENQSEMFDAVDAVKDILPKDKPHYLMGVGMPQDILGAVKRGIDMFDCVLPTRSGRTGLAFTWNGRVNIRNAKYAKDEDPLDKSIDCPASNSYSKNYLNHLVNSNEILGSMLLTWHNIAFYQDLMKKIRQAIKENKFEEFYKKHFELFNEIN</sequence>
<comment type="caution">
    <text evidence="8">The sequence shown here is derived from an EMBL/GenBank/DDBJ whole genome shotgun (WGS) entry which is preliminary data.</text>
</comment>
<evidence type="ECO:0000313" key="8">
    <source>
        <dbReference type="EMBL" id="NCU53566.1"/>
    </source>
</evidence>
<name>A0A966HQQ1_9PROT</name>
<evidence type="ECO:0000256" key="2">
    <source>
        <dbReference type="ARBA" id="ARBA00022676"/>
    </source>
</evidence>
<dbReference type="FunFam" id="3.20.20.105:FF:000001">
    <property type="entry name" value="Queuine tRNA-ribosyltransferase"/>
    <property type="match status" value="1"/>
</dbReference>
<dbReference type="GO" id="GO:0008479">
    <property type="term" value="F:tRNA-guanosine(34) queuine transglycosylase activity"/>
    <property type="evidence" value="ECO:0007669"/>
    <property type="project" value="InterPro"/>
</dbReference>
<evidence type="ECO:0000256" key="4">
    <source>
        <dbReference type="ARBA" id="ARBA00022694"/>
    </source>
</evidence>
<organism evidence="8 9">
    <name type="scientific">Candidatus Fonsibacter lacus</name>
    <dbReference type="NCBI Taxonomy" id="2576439"/>
    <lineage>
        <taxon>Bacteria</taxon>
        <taxon>Pseudomonadati</taxon>
        <taxon>Pseudomonadota</taxon>
        <taxon>Alphaproteobacteria</taxon>
        <taxon>Candidatus Pelagibacterales</taxon>
        <taxon>Candidatus Pelagibacterales incertae sedis</taxon>
        <taxon>Candidatus Fonsibacter</taxon>
    </lineage>
</organism>
<keyword evidence="3 8" id="KW-0808">Transferase</keyword>
<dbReference type="InterPro" id="IPR036511">
    <property type="entry name" value="TGT-like_sf"/>
</dbReference>
<proteinExistence type="inferred from homology"/>
<evidence type="ECO:0000259" key="7">
    <source>
        <dbReference type="Pfam" id="PF01702"/>
    </source>
</evidence>
<dbReference type="PANTHER" id="PTHR46499">
    <property type="entry name" value="QUEUINE TRNA-RIBOSYLTRANSFERASE"/>
    <property type="match status" value="1"/>
</dbReference>
<evidence type="ECO:0000256" key="5">
    <source>
        <dbReference type="ARBA" id="ARBA00022785"/>
    </source>
</evidence>
<dbReference type="EMBL" id="RGOB01000207">
    <property type="protein sequence ID" value="NCU53566.1"/>
    <property type="molecule type" value="Genomic_DNA"/>
</dbReference>
<feature type="domain" description="tRNA-guanine(15) transglycosylase-like" evidence="7">
    <location>
        <begin position="2"/>
        <end position="353"/>
    </location>
</feature>
<feature type="non-terminal residue" evidence="8">
    <location>
        <position position="1"/>
    </location>
</feature>
<dbReference type="NCBIfam" id="TIGR00430">
    <property type="entry name" value="Q_tRNA_tgt"/>
    <property type="match status" value="1"/>
</dbReference>
<dbReference type="PANTHER" id="PTHR46499:SF1">
    <property type="entry name" value="QUEUINE TRNA-RIBOSYLTRANSFERASE"/>
    <property type="match status" value="1"/>
</dbReference>
<comment type="pathway">
    <text evidence="1">tRNA modification; tRNA-queuosine biosynthesis.</text>
</comment>
<dbReference type="AlphaFoldDB" id="A0A966HQQ1"/>
<reference evidence="8" key="1">
    <citation type="submission" date="2018-10" db="EMBL/GenBank/DDBJ databases">
        <title>Iterative Subtractive Binning of Freshwater Chronoseries Metagenomes Recovers Nearly Complete Genomes from over Four Hundred Novel Species.</title>
        <authorList>
            <person name="Rodriguez-R L.M."/>
            <person name="Tsementzi D."/>
            <person name="Luo C."/>
            <person name="Konstantinidis K.T."/>
        </authorList>
    </citation>
    <scope>NUCLEOTIDE SEQUENCE</scope>
    <source>
        <strain evidence="8">WB8_2A_004</strain>
    </source>
</reference>
<dbReference type="HAMAP" id="MF_00168">
    <property type="entry name" value="Q_tRNA_Tgt"/>
    <property type="match status" value="1"/>
</dbReference>
<dbReference type="GO" id="GO:0008616">
    <property type="term" value="P:tRNA queuosine(34) biosynthetic process"/>
    <property type="evidence" value="ECO:0007669"/>
    <property type="project" value="UniProtKB-KW"/>
</dbReference>
<dbReference type="InterPro" id="IPR004803">
    <property type="entry name" value="TGT"/>
</dbReference>
<dbReference type="EC" id="2.4.2.29" evidence="8"/>
<dbReference type="Gene3D" id="3.20.20.105">
    <property type="entry name" value="Queuine tRNA-ribosyltransferase-like"/>
    <property type="match status" value="1"/>
</dbReference>
<dbReference type="InterPro" id="IPR050076">
    <property type="entry name" value="ArchSynthase1/Queuine_TRR"/>
</dbReference>
<gene>
    <name evidence="8" type="ORF">EBX74_04715</name>
</gene>
<dbReference type="InterPro" id="IPR002616">
    <property type="entry name" value="tRNA_ribo_trans-like"/>
</dbReference>
<keyword evidence="5" id="KW-0671">Queuosine biosynthesis</keyword>
<evidence type="ECO:0000313" key="9">
    <source>
        <dbReference type="Proteomes" id="UP000747791"/>
    </source>
</evidence>
<protein>
    <submittedName>
        <fullName evidence="8">tRNA guanosine(34) transglycosylase Tgt</fullName>
        <ecNumber evidence="8">2.4.2.29</ecNumber>
    </submittedName>
</protein>
<dbReference type="Proteomes" id="UP000747791">
    <property type="component" value="Unassembled WGS sequence"/>
</dbReference>
<comment type="catalytic activity">
    <reaction evidence="6">
        <text>7-aminomethyl-7-carbaguanine + guanosine(34) in tRNA = 7-aminomethyl-7-carbaguanosine(34) in tRNA + guanine</text>
        <dbReference type="Rhea" id="RHEA:24104"/>
        <dbReference type="Rhea" id="RHEA-COMP:10341"/>
        <dbReference type="Rhea" id="RHEA-COMP:10342"/>
        <dbReference type="ChEBI" id="CHEBI:16235"/>
        <dbReference type="ChEBI" id="CHEBI:58703"/>
        <dbReference type="ChEBI" id="CHEBI:74269"/>
        <dbReference type="ChEBI" id="CHEBI:82833"/>
        <dbReference type="EC" id="2.4.2.29"/>
    </reaction>
</comment>
<dbReference type="Pfam" id="PF01702">
    <property type="entry name" value="TGT"/>
    <property type="match status" value="1"/>
</dbReference>
<keyword evidence="4" id="KW-0819">tRNA processing</keyword>
<evidence type="ECO:0000256" key="6">
    <source>
        <dbReference type="ARBA" id="ARBA00050112"/>
    </source>
</evidence>
<dbReference type="NCBIfam" id="TIGR00449">
    <property type="entry name" value="tgt_general"/>
    <property type="match status" value="1"/>
</dbReference>
<accession>A0A966HQQ1</accession>
<evidence type="ECO:0000256" key="3">
    <source>
        <dbReference type="ARBA" id="ARBA00022679"/>
    </source>
</evidence>
<dbReference type="SUPFAM" id="SSF51713">
    <property type="entry name" value="tRNA-guanine transglycosylase"/>
    <property type="match status" value="1"/>
</dbReference>